<feature type="compositionally biased region" description="Basic and acidic residues" evidence="1">
    <location>
        <begin position="211"/>
        <end position="225"/>
    </location>
</feature>
<feature type="region of interest" description="Disordered" evidence="1">
    <location>
        <begin position="189"/>
        <end position="248"/>
    </location>
</feature>
<accession>A0A2S8BE90</accession>
<protein>
    <submittedName>
        <fullName evidence="2">Uncharacterized protein</fullName>
    </submittedName>
</protein>
<organism evidence="2 3">
    <name type="scientific">Mycobacterium talmoniae</name>
    <dbReference type="NCBI Taxonomy" id="1858794"/>
    <lineage>
        <taxon>Bacteria</taxon>
        <taxon>Bacillati</taxon>
        <taxon>Actinomycetota</taxon>
        <taxon>Actinomycetes</taxon>
        <taxon>Mycobacteriales</taxon>
        <taxon>Mycobacteriaceae</taxon>
        <taxon>Mycobacterium</taxon>
    </lineage>
</organism>
<evidence type="ECO:0000313" key="2">
    <source>
        <dbReference type="EMBL" id="PQM44949.1"/>
    </source>
</evidence>
<feature type="compositionally biased region" description="Basic and acidic residues" evidence="1">
    <location>
        <begin position="419"/>
        <end position="436"/>
    </location>
</feature>
<proteinExistence type="predicted"/>
<feature type="region of interest" description="Disordered" evidence="1">
    <location>
        <begin position="419"/>
        <end position="443"/>
    </location>
</feature>
<reference evidence="2 3" key="1">
    <citation type="journal article" date="2017" name="Int. J. Syst. Evol. Microbiol.">
        <title>Mycobacterium talmoniae sp. nov., a slowly growing mycobacterium isolated from human respiratory samples.</title>
        <authorList>
            <person name="Davidson R.M."/>
            <person name="DeGroote M.A."/>
            <person name="Marola J.L."/>
            <person name="Buss S."/>
            <person name="Jones V."/>
            <person name="McNeil M.R."/>
            <person name="Freifeld A.G."/>
            <person name="Elaine Epperson L."/>
            <person name="Hasan N.A."/>
            <person name="Jackson M."/>
            <person name="Iwen P.C."/>
            <person name="Salfinger M."/>
            <person name="Strong M."/>
        </authorList>
    </citation>
    <scope>NUCLEOTIDE SEQUENCE [LARGE SCALE GENOMIC DNA]</scope>
    <source>
        <strain evidence="2 3">ATCC BAA-2683</strain>
    </source>
</reference>
<name>A0A2S8BE90_9MYCO</name>
<feature type="region of interest" description="Disordered" evidence="1">
    <location>
        <begin position="455"/>
        <end position="476"/>
    </location>
</feature>
<feature type="region of interest" description="Disordered" evidence="1">
    <location>
        <begin position="88"/>
        <end position="107"/>
    </location>
</feature>
<dbReference type="Proteomes" id="UP000238296">
    <property type="component" value="Unassembled WGS sequence"/>
</dbReference>
<dbReference type="AlphaFoldDB" id="A0A2S8BE90"/>
<feature type="compositionally biased region" description="Basic residues" evidence="1">
    <location>
        <begin position="238"/>
        <end position="248"/>
    </location>
</feature>
<dbReference type="EMBL" id="PPEA01000688">
    <property type="protein sequence ID" value="PQM44949.1"/>
    <property type="molecule type" value="Genomic_DNA"/>
</dbReference>
<evidence type="ECO:0000313" key="3">
    <source>
        <dbReference type="Proteomes" id="UP000238296"/>
    </source>
</evidence>
<comment type="caution">
    <text evidence="2">The sequence shown here is derived from an EMBL/GenBank/DDBJ whole genome shotgun (WGS) entry which is preliminary data.</text>
</comment>
<sequence>MPFGDRGPDTVDHRVHVDVPDPLAVDLLYDDELFGGVGWQRDRERRPAAPQQRRVAVLRGGFQVVGVVVRPADDDEVLEPSGDEQFAVEQESHIAGAQERPAPGVGEERREGFLRFGRLAQVALCNAGPGDPDFPDLVGAALPPRDRIGDHRLHTVLHRAATDERRRTRVLGRHVDDVVVAQRDRVDVPPHRFGGLRPGGHQQGRLGQPVHRPERGVPETRRGEGVGEPLQGGGIHRFGTRHRRRPVRQVQRRPFGGAGAFHAQVVGEIRGDTDIRAGFRQRFQPPHRVLDECLGRHQITAAAQVQRAEHRPDQTHVVMQRQPGRHNGGLVAVDRPTDGLQVGEQVAVGQHNTFRRTRGARGVLHQHRCIRVEVGGYPVGGDVGFVDVGRTPPQGGGVGHAVHRGLEFRVRVRGGQYEARSRIGDDRGDAGEDPGPHRRMHRDRNGAGIDAAEKAGDEVQPGGAQHQHPFTGGALPLQPARDCPGLEVELVVAEPMVFCAATRVVRVVEHHLVAIPHGPVPHQVKQCRRRDQSTLV</sequence>
<evidence type="ECO:0000256" key="1">
    <source>
        <dbReference type="SAM" id="MobiDB-lite"/>
    </source>
</evidence>
<gene>
    <name evidence="2" type="ORF">C1Y40_04894</name>
</gene>